<dbReference type="InParanoid" id="A0A066WR31"/>
<protein>
    <submittedName>
        <fullName evidence="2">Uncharacterized protein</fullName>
    </submittedName>
</protein>
<organism evidence="2 3">
    <name type="scientific">Tilletiaria anomala (strain ATCC 24038 / CBS 436.72 / UBC 951)</name>
    <dbReference type="NCBI Taxonomy" id="1037660"/>
    <lineage>
        <taxon>Eukaryota</taxon>
        <taxon>Fungi</taxon>
        <taxon>Dikarya</taxon>
        <taxon>Basidiomycota</taxon>
        <taxon>Ustilaginomycotina</taxon>
        <taxon>Exobasidiomycetes</taxon>
        <taxon>Georgefischeriales</taxon>
        <taxon>Tilletiariaceae</taxon>
        <taxon>Tilletiaria</taxon>
    </lineage>
</organism>
<dbReference type="Proteomes" id="UP000027361">
    <property type="component" value="Unassembled WGS sequence"/>
</dbReference>
<keyword evidence="3" id="KW-1185">Reference proteome</keyword>
<evidence type="ECO:0000256" key="1">
    <source>
        <dbReference type="SAM" id="MobiDB-lite"/>
    </source>
</evidence>
<sequence length="149" mass="15600">METAHDGRPQRLDIPTAASPSSKASQAAARSEDSRQVGLSPLPNYGSLMAGKLLPSTALRSACACSKEPCNEVNSQALQAAITRFPAQPIELLPRPSAAGAQASQTSQTRTLSDKSEPSRASSEANVRLRCRSLALGASHLFGLGLIPY</sequence>
<feature type="compositionally biased region" description="Basic and acidic residues" evidence="1">
    <location>
        <begin position="1"/>
        <end position="11"/>
    </location>
</feature>
<dbReference type="HOGENOM" id="CLU_1750969_0_0_1"/>
<evidence type="ECO:0000313" key="3">
    <source>
        <dbReference type="Proteomes" id="UP000027361"/>
    </source>
</evidence>
<feature type="compositionally biased region" description="Low complexity" evidence="1">
    <location>
        <begin position="17"/>
        <end position="29"/>
    </location>
</feature>
<evidence type="ECO:0000313" key="2">
    <source>
        <dbReference type="EMBL" id="KDN53454.1"/>
    </source>
</evidence>
<name>A0A066WR31_TILAU</name>
<comment type="caution">
    <text evidence="2">The sequence shown here is derived from an EMBL/GenBank/DDBJ whole genome shotgun (WGS) entry which is preliminary data.</text>
</comment>
<gene>
    <name evidence="2" type="ORF">K437DRAFT_71999</name>
</gene>
<reference evidence="2 3" key="1">
    <citation type="submission" date="2014-05" db="EMBL/GenBank/DDBJ databases">
        <title>Draft genome sequence of a rare smut relative, Tilletiaria anomala UBC 951.</title>
        <authorList>
            <consortium name="DOE Joint Genome Institute"/>
            <person name="Toome M."/>
            <person name="Kuo A."/>
            <person name="Henrissat B."/>
            <person name="Lipzen A."/>
            <person name="Tritt A."/>
            <person name="Yoshinaga Y."/>
            <person name="Zane M."/>
            <person name="Barry K."/>
            <person name="Grigoriev I.V."/>
            <person name="Spatafora J.W."/>
            <person name="Aimea M.C."/>
        </authorList>
    </citation>
    <scope>NUCLEOTIDE SEQUENCE [LARGE SCALE GENOMIC DNA]</scope>
    <source>
        <strain evidence="2 3">UBC 951</strain>
    </source>
</reference>
<dbReference type="AlphaFoldDB" id="A0A066WR31"/>
<feature type="region of interest" description="Disordered" evidence="1">
    <location>
        <begin position="93"/>
        <end position="124"/>
    </location>
</feature>
<feature type="compositionally biased region" description="Low complexity" evidence="1">
    <location>
        <begin position="97"/>
        <end position="111"/>
    </location>
</feature>
<feature type="region of interest" description="Disordered" evidence="1">
    <location>
        <begin position="1"/>
        <end position="42"/>
    </location>
</feature>
<accession>A0A066WR31</accession>
<dbReference type="RefSeq" id="XP_013246293.1">
    <property type="nucleotide sequence ID" value="XM_013390839.1"/>
</dbReference>
<dbReference type="EMBL" id="JMSN01000002">
    <property type="protein sequence ID" value="KDN53454.1"/>
    <property type="molecule type" value="Genomic_DNA"/>
</dbReference>
<proteinExistence type="predicted"/>
<dbReference type="GeneID" id="25267751"/>